<reference evidence="1 2" key="1">
    <citation type="submission" date="2018-04" db="EMBL/GenBank/DDBJ databases">
        <title>Genomic Encyclopedia of Type Strains, Phase IV (KMG-IV): sequencing the most valuable type-strain genomes for metagenomic binning, comparative biology and taxonomic classification.</title>
        <authorList>
            <person name="Goeker M."/>
        </authorList>
    </citation>
    <scope>NUCLEOTIDE SEQUENCE [LARGE SCALE GENOMIC DNA]</scope>
    <source>
        <strain evidence="1 2">DSM 14823</strain>
    </source>
</reference>
<keyword evidence="2" id="KW-1185">Reference proteome</keyword>
<name>A0A2U1B093_9BACT</name>
<accession>A0A2U1B093</accession>
<gene>
    <name evidence="1" type="ORF">C8D82_11270</name>
</gene>
<organism evidence="1 2">
    <name type="scientific">Victivallis vadensis</name>
    <dbReference type="NCBI Taxonomy" id="172901"/>
    <lineage>
        <taxon>Bacteria</taxon>
        <taxon>Pseudomonadati</taxon>
        <taxon>Lentisphaerota</taxon>
        <taxon>Lentisphaeria</taxon>
        <taxon>Victivallales</taxon>
        <taxon>Victivallaceae</taxon>
        <taxon>Victivallis</taxon>
    </lineage>
</organism>
<dbReference type="RefSeq" id="WP_133245120.1">
    <property type="nucleotide sequence ID" value="NZ_CABMMC010000025.1"/>
</dbReference>
<evidence type="ECO:0008006" key="3">
    <source>
        <dbReference type="Google" id="ProtNLM"/>
    </source>
</evidence>
<evidence type="ECO:0000313" key="2">
    <source>
        <dbReference type="Proteomes" id="UP000245959"/>
    </source>
</evidence>
<dbReference type="EMBL" id="QEKH01000012">
    <property type="protein sequence ID" value="PVY42073.1"/>
    <property type="molecule type" value="Genomic_DNA"/>
</dbReference>
<proteinExistence type="predicted"/>
<protein>
    <recommendedName>
        <fullName evidence="3">Condensation domain-containing protein</fullName>
    </recommendedName>
</protein>
<dbReference type="AlphaFoldDB" id="A0A2U1B093"/>
<dbReference type="GeneID" id="78295220"/>
<dbReference type="OrthoDB" id="5421918at2"/>
<comment type="caution">
    <text evidence="1">The sequence shown here is derived from an EMBL/GenBank/DDBJ whole genome shotgun (WGS) entry which is preliminary data.</text>
</comment>
<dbReference type="Proteomes" id="UP000245959">
    <property type="component" value="Unassembled WGS sequence"/>
</dbReference>
<evidence type="ECO:0000313" key="1">
    <source>
        <dbReference type="EMBL" id="PVY42073.1"/>
    </source>
</evidence>
<sequence>MRRSYANGMDWVAAGLGAECAATPGGSNHFLLLLTPAGRVEPEAVRALLGSIPEAARALLHGRWVRAWHLAPYWKPGPPAPVAFSCVASSDWLRAARIYADEPLPPRAALAVRVIDGGGEWRIAFKFSHRLFDGGGAELFLKALFTGDETLWSVFPGCKEPGLNRWGELFGSGTRVNRALRALSAEPISELPNPEGESAGVRFRVAELDAEQIKAKIGQHAGPFMFGTAAAALIARAFDLWRRERFSPGRVFFPMSIDMRLPGDPEPNMWFNQWSCLPLWWEPGEAAPERAWWIAECRRRMLEAMGAGLPKDFRDANLLMRILPVGLEGKLAASRFRGGAGSAMFSLIPASSVPAAWEGREFRNLVHLPVMPPRPALGIFCNVFADRLNLVLSWRGGLFRPEEADGLLRLIRRELQWEE</sequence>